<evidence type="ECO:0000256" key="1">
    <source>
        <dbReference type="SAM" id="Phobius"/>
    </source>
</evidence>
<keyword evidence="3" id="KW-1185">Reference proteome</keyword>
<dbReference type="EMBL" id="RYFI01000001">
    <property type="protein sequence ID" value="RXF75309.1"/>
    <property type="molecule type" value="Genomic_DNA"/>
</dbReference>
<evidence type="ECO:0000313" key="2">
    <source>
        <dbReference type="EMBL" id="RXF75309.1"/>
    </source>
</evidence>
<keyword evidence="1" id="KW-0812">Transmembrane</keyword>
<keyword evidence="1" id="KW-1133">Transmembrane helix</keyword>
<organism evidence="2 3">
    <name type="scientific">Hansschlegelia zhihuaiae</name>
    <dbReference type="NCBI Taxonomy" id="405005"/>
    <lineage>
        <taxon>Bacteria</taxon>
        <taxon>Pseudomonadati</taxon>
        <taxon>Pseudomonadota</taxon>
        <taxon>Alphaproteobacteria</taxon>
        <taxon>Hyphomicrobiales</taxon>
        <taxon>Methylopilaceae</taxon>
        <taxon>Hansschlegelia</taxon>
    </lineage>
</organism>
<gene>
    <name evidence="2" type="ORF">EK403_00110</name>
</gene>
<keyword evidence="1" id="KW-0472">Membrane</keyword>
<protein>
    <submittedName>
        <fullName evidence="2">Uncharacterized protein</fullName>
    </submittedName>
</protein>
<dbReference type="RefSeq" id="WP_128775488.1">
    <property type="nucleotide sequence ID" value="NZ_RYFI01000001.1"/>
</dbReference>
<reference evidence="2 3" key="1">
    <citation type="submission" date="2018-12" db="EMBL/GenBank/DDBJ databases">
        <title>bacterium Hansschlegelia zhihuaiae S113.</title>
        <authorList>
            <person name="He J."/>
        </authorList>
    </citation>
    <scope>NUCLEOTIDE SEQUENCE [LARGE SCALE GENOMIC DNA]</scope>
    <source>
        <strain evidence="2 3">S 113</strain>
    </source>
</reference>
<proteinExistence type="predicted"/>
<comment type="caution">
    <text evidence="2">The sequence shown here is derived from an EMBL/GenBank/DDBJ whole genome shotgun (WGS) entry which is preliminary data.</text>
</comment>
<accession>A0A4Q0MQ37</accession>
<feature type="transmembrane region" description="Helical" evidence="1">
    <location>
        <begin position="6"/>
        <end position="25"/>
    </location>
</feature>
<evidence type="ECO:0000313" key="3">
    <source>
        <dbReference type="Proteomes" id="UP000289708"/>
    </source>
</evidence>
<name>A0A4Q0MQ37_9HYPH</name>
<sequence>MLEHILFEVVGAGLVALGLAMLWIARPVEGGPAQFLRAKQRYEVGYALVSLFVLTGGFASMLLGFTT</sequence>
<dbReference type="AlphaFoldDB" id="A0A4Q0MQ37"/>
<dbReference type="Proteomes" id="UP000289708">
    <property type="component" value="Unassembled WGS sequence"/>
</dbReference>
<feature type="transmembrane region" description="Helical" evidence="1">
    <location>
        <begin position="46"/>
        <end position="65"/>
    </location>
</feature>